<dbReference type="GeneID" id="105423165"/>
<feature type="domain" description="CCHC-type" evidence="14">
    <location>
        <begin position="107"/>
        <end position="122"/>
    </location>
</feature>
<name>A0A6I9WHF0_9HYME</name>
<evidence type="ECO:0000256" key="10">
    <source>
        <dbReference type="PROSITE-ProRule" id="PRU00047"/>
    </source>
</evidence>
<evidence type="ECO:0000256" key="5">
    <source>
        <dbReference type="ARBA" id="ARBA00022771"/>
    </source>
</evidence>
<feature type="compositionally biased region" description="Basic and acidic residues" evidence="12">
    <location>
        <begin position="210"/>
        <end position="226"/>
    </location>
</feature>
<evidence type="ECO:0000256" key="12">
    <source>
        <dbReference type="SAM" id="MobiDB-lite"/>
    </source>
</evidence>
<evidence type="ECO:0000256" key="3">
    <source>
        <dbReference type="ARBA" id="ARBA00022664"/>
    </source>
</evidence>
<evidence type="ECO:0000256" key="11">
    <source>
        <dbReference type="PROSITE-ProRule" id="PRU00176"/>
    </source>
</evidence>
<keyword evidence="7 11" id="KW-0694">RNA-binding</keyword>
<evidence type="ECO:0000256" key="6">
    <source>
        <dbReference type="ARBA" id="ARBA00022833"/>
    </source>
</evidence>
<comment type="subcellular location">
    <subcellularLocation>
        <location evidence="1">Nucleus</location>
    </subcellularLocation>
</comment>
<gene>
    <name evidence="16" type="primary">LOC105423165</name>
</gene>
<dbReference type="GO" id="GO:0000398">
    <property type="term" value="P:mRNA splicing, via spliceosome"/>
    <property type="evidence" value="ECO:0007669"/>
    <property type="project" value="InterPro"/>
</dbReference>
<feature type="region of interest" description="Disordered" evidence="12">
    <location>
        <begin position="130"/>
        <end position="226"/>
    </location>
</feature>
<dbReference type="AlphaFoldDB" id="A0A6I9WHF0"/>
<dbReference type="Gene3D" id="3.30.70.330">
    <property type="match status" value="1"/>
</dbReference>
<dbReference type="InterPro" id="IPR044598">
    <property type="entry name" value="ZCRB1"/>
</dbReference>
<accession>A0A6I9WHF0</accession>
<dbReference type="InterPro" id="IPR001878">
    <property type="entry name" value="Znf_CCHC"/>
</dbReference>
<keyword evidence="3" id="KW-0507">mRNA processing</keyword>
<feature type="compositionally biased region" description="Basic residues" evidence="12">
    <location>
        <begin position="130"/>
        <end position="141"/>
    </location>
</feature>
<dbReference type="InterPro" id="IPR003954">
    <property type="entry name" value="RRM_euk-type"/>
</dbReference>
<evidence type="ECO:0000313" key="15">
    <source>
        <dbReference type="Proteomes" id="UP000504615"/>
    </source>
</evidence>
<evidence type="ECO:0000259" key="13">
    <source>
        <dbReference type="PROSITE" id="PS50102"/>
    </source>
</evidence>
<dbReference type="CDD" id="cd12393">
    <property type="entry name" value="RRM_ZCRB1"/>
    <property type="match status" value="1"/>
</dbReference>
<evidence type="ECO:0000256" key="4">
    <source>
        <dbReference type="ARBA" id="ARBA00022723"/>
    </source>
</evidence>
<keyword evidence="6" id="KW-0862">Zinc</keyword>
<dbReference type="OrthoDB" id="267048at2759"/>
<dbReference type="Gene3D" id="4.10.60.10">
    <property type="entry name" value="Zinc finger, CCHC-type"/>
    <property type="match status" value="1"/>
</dbReference>
<dbReference type="SMART" id="SM00360">
    <property type="entry name" value="RRM"/>
    <property type="match status" value="1"/>
</dbReference>
<keyword evidence="15" id="KW-1185">Reference proteome</keyword>
<dbReference type="InterPro" id="IPR035979">
    <property type="entry name" value="RBD_domain_sf"/>
</dbReference>
<dbReference type="PANTHER" id="PTHR46259">
    <property type="entry name" value="ZINC FINGER CCHC-TYPE AND RNA-BINDING MOTIF-CONTAINING PROTEIN 1"/>
    <property type="match status" value="1"/>
</dbReference>
<dbReference type="GO" id="GO:0008270">
    <property type="term" value="F:zinc ion binding"/>
    <property type="evidence" value="ECO:0007669"/>
    <property type="project" value="UniProtKB-KW"/>
</dbReference>
<dbReference type="PROSITE" id="PS50158">
    <property type="entry name" value="ZF_CCHC"/>
    <property type="match status" value="1"/>
</dbReference>
<sequence>MSGHIAPSKSTVYVSNLPFSLTNNDIHQLLEDYGKIVKVTVLKDKVTRRSRGVAFVLFLKTEDAVSCVKALNNTEMFGRTLKSSIAVDNGRSTEFIRRRDYPDKSQCYECGQEGHLSYCCSNNTLGPRKPPAKKIRIRKKNVKQDQCKSRYVDSDSDEATRNPKNNIDDINDNNNDDDDDDDDDDNNNDDDDDDVVEEEPETLSAVIALEQRRTEMEYGETTDDKKETIIIPRKRYKRNNYFSDEEDFSE</sequence>
<dbReference type="KEGG" id="pbar:105423165"/>
<dbReference type="FunFam" id="3.30.70.330:FF:000233">
    <property type="entry name" value="Zinc finger CCHC-type and RNA-binding motif-containing protein 1"/>
    <property type="match status" value="1"/>
</dbReference>
<keyword evidence="4" id="KW-0479">Metal-binding</keyword>
<dbReference type="RefSeq" id="XP_011631125.1">
    <property type="nucleotide sequence ID" value="XM_011632823.2"/>
</dbReference>
<feature type="compositionally biased region" description="Basic and acidic residues" evidence="12">
    <location>
        <begin position="142"/>
        <end position="161"/>
    </location>
</feature>
<evidence type="ECO:0000256" key="8">
    <source>
        <dbReference type="ARBA" id="ARBA00023242"/>
    </source>
</evidence>
<dbReference type="SUPFAM" id="SSF54928">
    <property type="entry name" value="RNA-binding domain, RBD"/>
    <property type="match status" value="1"/>
</dbReference>
<keyword evidence="5 10" id="KW-0863">Zinc-finger</keyword>
<reference evidence="16" key="1">
    <citation type="submission" date="2025-08" db="UniProtKB">
        <authorList>
            <consortium name="RefSeq"/>
        </authorList>
    </citation>
    <scope>IDENTIFICATION</scope>
</reference>
<dbReference type="Proteomes" id="UP000504615">
    <property type="component" value="Unplaced"/>
</dbReference>
<evidence type="ECO:0000256" key="2">
    <source>
        <dbReference type="ARBA" id="ARBA00015428"/>
    </source>
</evidence>
<dbReference type="PROSITE" id="PS50102">
    <property type="entry name" value="RRM"/>
    <property type="match status" value="1"/>
</dbReference>
<evidence type="ECO:0000259" key="14">
    <source>
        <dbReference type="PROSITE" id="PS50158"/>
    </source>
</evidence>
<dbReference type="SMART" id="SM00361">
    <property type="entry name" value="RRM_1"/>
    <property type="match status" value="1"/>
</dbReference>
<dbReference type="GO" id="GO:0003723">
    <property type="term" value="F:RNA binding"/>
    <property type="evidence" value="ECO:0007669"/>
    <property type="project" value="UniProtKB-UniRule"/>
</dbReference>
<proteinExistence type="predicted"/>
<dbReference type="PANTHER" id="PTHR46259:SF1">
    <property type="entry name" value="ZINC FINGER CCHC-TYPE AND RNA-BINDING MOTIF-CONTAINING PROTEIN 1"/>
    <property type="match status" value="1"/>
</dbReference>
<feature type="compositionally biased region" description="Acidic residues" evidence="12">
    <location>
        <begin position="169"/>
        <end position="201"/>
    </location>
</feature>
<dbReference type="InterPro" id="IPR012677">
    <property type="entry name" value="Nucleotide-bd_a/b_plait_sf"/>
</dbReference>
<dbReference type="InterPro" id="IPR000504">
    <property type="entry name" value="RRM_dom"/>
</dbReference>
<organism evidence="15 16">
    <name type="scientific">Pogonomyrmex barbatus</name>
    <name type="common">red harvester ant</name>
    <dbReference type="NCBI Taxonomy" id="144034"/>
    <lineage>
        <taxon>Eukaryota</taxon>
        <taxon>Metazoa</taxon>
        <taxon>Ecdysozoa</taxon>
        <taxon>Arthropoda</taxon>
        <taxon>Hexapoda</taxon>
        <taxon>Insecta</taxon>
        <taxon>Pterygota</taxon>
        <taxon>Neoptera</taxon>
        <taxon>Endopterygota</taxon>
        <taxon>Hymenoptera</taxon>
        <taxon>Apocrita</taxon>
        <taxon>Aculeata</taxon>
        <taxon>Formicoidea</taxon>
        <taxon>Formicidae</taxon>
        <taxon>Myrmicinae</taxon>
        <taxon>Pogonomyrmex</taxon>
    </lineage>
</organism>
<evidence type="ECO:0000256" key="1">
    <source>
        <dbReference type="ARBA" id="ARBA00004123"/>
    </source>
</evidence>
<keyword evidence="8" id="KW-0539">Nucleus</keyword>
<evidence type="ECO:0000313" key="16">
    <source>
        <dbReference type="RefSeq" id="XP_011631125.1"/>
    </source>
</evidence>
<dbReference type="InterPro" id="IPR034219">
    <property type="entry name" value="ZCRB1_RRM"/>
</dbReference>
<dbReference type="GO" id="GO:0005689">
    <property type="term" value="C:U12-type spliceosomal complex"/>
    <property type="evidence" value="ECO:0007669"/>
    <property type="project" value="InterPro"/>
</dbReference>
<protein>
    <recommendedName>
        <fullName evidence="2">Zinc finger CCHC-type and RNA-binding motif-containing protein 1</fullName>
    </recommendedName>
    <alternativeName>
        <fullName evidence="9">U11/U12 small nuclear ribonucleoprotein 31 kDa protein</fullName>
    </alternativeName>
</protein>
<evidence type="ECO:0000256" key="9">
    <source>
        <dbReference type="ARBA" id="ARBA00032031"/>
    </source>
</evidence>
<feature type="domain" description="RRM" evidence="13">
    <location>
        <begin position="10"/>
        <end position="88"/>
    </location>
</feature>
<evidence type="ECO:0000256" key="7">
    <source>
        <dbReference type="ARBA" id="ARBA00022884"/>
    </source>
</evidence>
<dbReference type="Pfam" id="PF00076">
    <property type="entry name" value="RRM_1"/>
    <property type="match status" value="1"/>
</dbReference>